<dbReference type="InterPro" id="IPR000755">
    <property type="entry name" value="A_A_dipeptidase"/>
</dbReference>
<evidence type="ECO:0000256" key="1">
    <source>
        <dbReference type="ARBA" id="ARBA00001362"/>
    </source>
</evidence>
<organism evidence="11 12">
    <name type="scientific">Candidatus Paraluminiphilus aquimaris</name>
    <dbReference type="NCBI Taxonomy" id="2518994"/>
    <lineage>
        <taxon>Bacteria</taxon>
        <taxon>Pseudomonadati</taxon>
        <taxon>Pseudomonadota</taxon>
        <taxon>Gammaproteobacteria</taxon>
        <taxon>Cellvibrionales</taxon>
        <taxon>Halieaceae</taxon>
        <taxon>Candidatus Paraluminiphilus</taxon>
    </lineage>
</organism>
<reference evidence="11 12" key="1">
    <citation type="submission" date="2019-02" db="EMBL/GenBank/DDBJ databases">
        <title>Halieaceae_genomes.</title>
        <authorList>
            <person name="Li S.-H."/>
        </authorList>
    </citation>
    <scope>NUCLEOTIDE SEQUENCE [LARGE SCALE GENOMIC DNA]</scope>
    <source>
        <strain evidence="11 12">JH123</strain>
    </source>
</reference>
<comment type="catalytic activity">
    <reaction evidence="1 9 10">
        <text>D-alanyl-D-alanine + H2O = 2 D-alanine</text>
        <dbReference type="Rhea" id="RHEA:20661"/>
        <dbReference type="ChEBI" id="CHEBI:15377"/>
        <dbReference type="ChEBI" id="CHEBI:57416"/>
        <dbReference type="ChEBI" id="CHEBI:57822"/>
        <dbReference type="EC" id="3.4.13.22"/>
    </reaction>
</comment>
<evidence type="ECO:0000256" key="10">
    <source>
        <dbReference type="PIRNR" id="PIRNR026671"/>
    </source>
</evidence>
<feature type="binding site" evidence="9">
    <location>
        <position position="209"/>
    </location>
    <ligand>
        <name>Zn(2+)</name>
        <dbReference type="ChEBI" id="CHEBI:29105"/>
        <note>catalytic</note>
    </ligand>
</feature>
<feature type="active site" description="Proton donor/acceptor" evidence="9">
    <location>
        <position position="206"/>
    </location>
</feature>
<evidence type="ECO:0000256" key="7">
    <source>
        <dbReference type="ARBA" id="ARBA00023049"/>
    </source>
</evidence>
<dbReference type="CDD" id="cd14817">
    <property type="entry name" value="D-Ala-D-Ala_dipeptidase_VanX"/>
    <property type="match status" value="1"/>
</dbReference>
<evidence type="ECO:0000256" key="6">
    <source>
        <dbReference type="ARBA" id="ARBA00022997"/>
    </source>
</evidence>
<dbReference type="Pfam" id="PF01427">
    <property type="entry name" value="Peptidase_M15"/>
    <property type="match status" value="1"/>
</dbReference>
<evidence type="ECO:0000313" key="11">
    <source>
        <dbReference type="EMBL" id="UZP74439.1"/>
    </source>
</evidence>
<evidence type="ECO:0000256" key="9">
    <source>
        <dbReference type="HAMAP-Rule" id="MF_01924"/>
    </source>
</evidence>
<comment type="similarity">
    <text evidence="9 10">Belongs to the peptidase M15D family.</text>
</comment>
<feature type="site" description="Transition state stabilizer" evidence="9">
    <location>
        <position position="96"/>
    </location>
</feature>
<dbReference type="EMBL" id="CP036501">
    <property type="protein sequence ID" value="UZP74439.1"/>
    <property type="molecule type" value="Genomic_DNA"/>
</dbReference>
<dbReference type="SUPFAM" id="SSF55166">
    <property type="entry name" value="Hedgehog/DD-peptidase"/>
    <property type="match status" value="1"/>
</dbReference>
<dbReference type="PANTHER" id="PTHR43126:SF1">
    <property type="entry name" value="D-ALANYL-D-ALANINE DIPEPTIDASE"/>
    <property type="match status" value="1"/>
</dbReference>
<comment type="cofactor">
    <cofactor evidence="9">
        <name>Zn(2+)</name>
        <dbReference type="ChEBI" id="CHEBI:29105"/>
    </cofactor>
    <text evidence="9">Binds 1 zinc ion per subunit.</text>
</comment>
<keyword evidence="3 9" id="KW-0479">Metal-binding</keyword>
<dbReference type="PANTHER" id="PTHR43126">
    <property type="entry name" value="D-ALANYL-D-ALANINE DIPEPTIDASE"/>
    <property type="match status" value="1"/>
</dbReference>
<keyword evidence="4 9" id="KW-0378">Hydrolase</keyword>
<feature type="binding site" evidence="9">
    <location>
        <position position="141"/>
    </location>
    <ligand>
        <name>Zn(2+)</name>
        <dbReference type="ChEBI" id="CHEBI:29105"/>
        <note>catalytic</note>
    </ligand>
</feature>
<dbReference type="InterPro" id="IPR009045">
    <property type="entry name" value="Zn_M74/Hedgehog-like"/>
</dbReference>
<keyword evidence="12" id="KW-1185">Reference proteome</keyword>
<keyword evidence="2 9" id="KW-0645">Protease</keyword>
<evidence type="ECO:0000313" key="12">
    <source>
        <dbReference type="Proteomes" id="UP001317963"/>
    </source>
</evidence>
<dbReference type="PIRSF" id="PIRSF026671">
    <property type="entry name" value="AA_dipeptidase"/>
    <property type="match status" value="1"/>
</dbReference>
<feature type="binding site" evidence="9">
    <location>
        <position position="148"/>
    </location>
    <ligand>
        <name>Zn(2+)</name>
        <dbReference type="ChEBI" id="CHEBI:29105"/>
        <note>catalytic</note>
    </ligand>
</feature>
<evidence type="ECO:0000256" key="2">
    <source>
        <dbReference type="ARBA" id="ARBA00022670"/>
    </source>
</evidence>
<protein>
    <recommendedName>
        <fullName evidence="9 10">D-alanyl-D-alanine dipeptidase</fullName>
        <shortName evidence="9 10">D-Ala-D-Ala dipeptidase</shortName>
        <ecNumber evidence="9 10">3.4.13.22</ecNumber>
    </recommendedName>
</protein>
<evidence type="ECO:0000256" key="5">
    <source>
        <dbReference type="ARBA" id="ARBA00022833"/>
    </source>
</evidence>
<accession>A0ABY6Q5X2</accession>
<dbReference type="HAMAP" id="MF_01924">
    <property type="entry name" value="A_A_dipeptidase"/>
    <property type="match status" value="1"/>
</dbReference>
<keyword evidence="8 10" id="KW-0961">Cell wall biogenesis/degradation</keyword>
<sequence length="227" mass="25484">MIEPRYVSAKLIAGFIVLTITSALAEPRVLINAGGAIEGVMTDIRYAGTANFLGRSAKGYGKAHCLLTPEATEALFRAQDFAKKEGMALLIYDCYRPQRAVDDFVNWVNSHEEEPTKAIYYPHIPRAELIQQGYIAERSGHSRGSTVDLTLVSTETGETLNMGTPWDFFDERSHTQSNLVSADARANRHTLKRIMEGAGFRGYFAEWWHFSLVNEPFPNTYFDIPIE</sequence>
<keyword evidence="7 9" id="KW-0482">Metalloprotease</keyword>
<dbReference type="EC" id="3.4.13.22" evidence="9 10"/>
<comment type="function">
    <text evidence="9 10">Catalyzes hydrolysis of the D-alanyl-D-alanine dipeptide.</text>
</comment>
<evidence type="ECO:0000256" key="4">
    <source>
        <dbReference type="ARBA" id="ARBA00022801"/>
    </source>
</evidence>
<name>A0ABY6Q5X2_9GAMM</name>
<dbReference type="Proteomes" id="UP001317963">
    <property type="component" value="Chromosome"/>
</dbReference>
<evidence type="ECO:0000256" key="8">
    <source>
        <dbReference type="ARBA" id="ARBA00023316"/>
    </source>
</evidence>
<proteinExistence type="inferred from homology"/>
<keyword evidence="5 9" id="KW-0862">Zinc</keyword>
<dbReference type="RefSeq" id="WP_279240884.1">
    <property type="nucleotide sequence ID" value="NZ_CP036501.1"/>
</dbReference>
<gene>
    <name evidence="9" type="primary">ddpX</name>
    <name evidence="11" type="ORF">E0F26_06665</name>
</gene>
<dbReference type="Gene3D" id="3.30.1380.10">
    <property type="match status" value="1"/>
</dbReference>
<keyword evidence="6 9" id="KW-0224">Dipeptidase</keyword>
<evidence type="ECO:0000256" key="3">
    <source>
        <dbReference type="ARBA" id="ARBA00022723"/>
    </source>
</evidence>